<evidence type="ECO:0000259" key="1">
    <source>
        <dbReference type="Pfam" id="PF01979"/>
    </source>
</evidence>
<reference evidence="2 3" key="1">
    <citation type="submission" date="2023-09" db="EMBL/GenBank/DDBJ databases">
        <title>Thalassobella suaedae gen. nov., sp. nov., a marine bacterium of the family Flavobacteriaceae isolated from a halophyte Suaeda japonica.</title>
        <authorList>
            <person name="Lee S.Y."/>
            <person name="Hwang C.Y."/>
        </authorList>
    </citation>
    <scope>NUCLEOTIDE SEQUENCE [LARGE SCALE GENOMIC DNA]</scope>
    <source>
        <strain evidence="2 3">HL-DH10</strain>
    </source>
</reference>
<evidence type="ECO:0000313" key="2">
    <source>
        <dbReference type="EMBL" id="WNH13038.1"/>
    </source>
</evidence>
<dbReference type="PANTHER" id="PTHR43135">
    <property type="entry name" value="ALPHA-D-RIBOSE 1-METHYLPHOSPHONATE 5-TRIPHOSPHATE DIPHOSPHATASE"/>
    <property type="match status" value="1"/>
</dbReference>
<dbReference type="InterPro" id="IPR051781">
    <property type="entry name" value="Metallo-dep_Hydrolase"/>
</dbReference>
<sequence length="400" mass="43449">MIDTEIGVVLNNKMILIENDTIKKIADNIEIPKNALVIDLSNATVLPGLIDCHTHLTFQSGDNYYEMFRKSIVDYAVLAPSYAKNTLGAGFTSVRDVGAESFLDVALKKAIDDGKISGPRMQTATYYISSTGGHGDLVGFSPRLSFNNGPKEMTGIADGVDDVRQKVRYLIKHGAGVIKFGASAGVLSEEESVGAPQYSQEEMNAIVSEAKMWGRKTCAHAHGAKAINMAIKSGVASVEHGSFVDDEGIALMRKNGTYLVADIYVDDYILAEYGKLGFPEDIINKEKIVGLIQRQNFQKAHKAGVKIAFGSDAGVYPHGWNGKQFYHMVKWGMTPMQAIQSATINASDLMGWEDKVGSIAVGKYADIIAVVGNPIDDIKLLENVQFVMKGGEVFKNLIEK</sequence>
<feature type="domain" description="Amidohydrolase-related" evidence="1">
    <location>
        <begin position="44"/>
        <end position="393"/>
    </location>
</feature>
<evidence type="ECO:0000313" key="3">
    <source>
        <dbReference type="Proteomes" id="UP001303407"/>
    </source>
</evidence>
<dbReference type="Pfam" id="PF01979">
    <property type="entry name" value="Amidohydro_1"/>
    <property type="match status" value="1"/>
</dbReference>
<dbReference type="PANTHER" id="PTHR43135:SF3">
    <property type="entry name" value="ALPHA-D-RIBOSE 1-METHYLPHOSPHONATE 5-TRIPHOSPHATE DIPHOSPHATASE"/>
    <property type="match status" value="1"/>
</dbReference>
<gene>
    <name evidence="2" type="ORF">RHP49_02020</name>
</gene>
<accession>A0ABY9Y4M4</accession>
<dbReference type="Gene3D" id="2.30.40.10">
    <property type="entry name" value="Urease, subunit C, domain 1"/>
    <property type="match status" value="1"/>
</dbReference>
<dbReference type="InterPro" id="IPR011059">
    <property type="entry name" value="Metal-dep_hydrolase_composite"/>
</dbReference>
<protein>
    <submittedName>
        <fullName evidence="2">Amidohydrolase family protein</fullName>
    </submittedName>
</protein>
<dbReference type="InterPro" id="IPR006680">
    <property type="entry name" value="Amidohydro-rel"/>
</dbReference>
<proteinExistence type="predicted"/>
<dbReference type="InterPro" id="IPR057744">
    <property type="entry name" value="OTAase-like"/>
</dbReference>
<dbReference type="Gene3D" id="3.20.20.140">
    <property type="entry name" value="Metal-dependent hydrolases"/>
    <property type="match status" value="1"/>
</dbReference>
<dbReference type="SUPFAM" id="SSF51338">
    <property type="entry name" value="Composite domain of metallo-dependent hydrolases"/>
    <property type="match status" value="2"/>
</dbReference>
<dbReference type="InterPro" id="IPR032466">
    <property type="entry name" value="Metal_Hydrolase"/>
</dbReference>
<organism evidence="2 3">
    <name type="scientific">Thalassobellus suaedae</name>
    <dbReference type="NCBI Taxonomy" id="3074124"/>
    <lineage>
        <taxon>Bacteria</taxon>
        <taxon>Pseudomonadati</taxon>
        <taxon>Bacteroidota</taxon>
        <taxon>Flavobacteriia</taxon>
        <taxon>Flavobacteriales</taxon>
        <taxon>Flavobacteriaceae</taxon>
        <taxon>Thalassobellus</taxon>
    </lineage>
</organism>
<keyword evidence="3" id="KW-1185">Reference proteome</keyword>
<dbReference type="CDD" id="cd01299">
    <property type="entry name" value="Met_dep_hydrolase_A"/>
    <property type="match status" value="1"/>
</dbReference>
<dbReference type="SUPFAM" id="SSF51556">
    <property type="entry name" value="Metallo-dependent hydrolases"/>
    <property type="match status" value="1"/>
</dbReference>
<name>A0ABY9Y4M4_9FLAO</name>
<dbReference type="RefSeq" id="WP_415863017.1">
    <property type="nucleotide sequence ID" value="NZ_CP134536.1"/>
</dbReference>
<dbReference type="Proteomes" id="UP001303407">
    <property type="component" value="Chromosome"/>
</dbReference>
<dbReference type="EMBL" id="CP134536">
    <property type="protein sequence ID" value="WNH13038.1"/>
    <property type="molecule type" value="Genomic_DNA"/>
</dbReference>